<gene>
    <name evidence="1" type="ORF">BU25DRAFT_354086</name>
</gene>
<proteinExistence type="predicted"/>
<evidence type="ECO:0000313" key="2">
    <source>
        <dbReference type="Proteomes" id="UP000799754"/>
    </source>
</evidence>
<keyword evidence="2" id="KW-1185">Reference proteome</keyword>
<evidence type="ECO:0000313" key="1">
    <source>
        <dbReference type="EMBL" id="KAF2621625.1"/>
    </source>
</evidence>
<dbReference type="EMBL" id="MU006753">
    <property type="protein sequence ID" value="KAF2621625.1"/>
    <property type="molecule type" value="Genomic_DNA"/>
</dbReference>
<dbReference type="Proteomes" id="UP000799754">
    <property type="component" value="Unassembled WGS sequence"/>
</dbReference>
<sequence length="335" mass="36133">MQTRDTGELIPSAPSASLQSYPKSKTKAPPETPPTGPHDYNWYYETAPPTPPNKTHANTFFDKHGKQATLLRSIAHFRKLPETDVPEVAFIGRSNVGKSSLLNAVMGCNTKALLARTSSTPGFTKTMNLYGIAPDPGVRIKQESLSGSGGPGREKIVGPGGLVIVDMPGYGSGSLSAWGVEIMKYVQSRKALRRVFVLLDAEHGVKDKDRSILASLRLAGVSHQVILSKMDKLYIPKANEIKEFGKGRKLKSKGTVTGLRAKMRALLPDIKPPVGGGALGEILACSSEVLVEGKRLGIEDVRFAVLKAVGMEGEERKGFTESKKKKKKAVVEAKM</sequence>
<comment type="caution">
    <text evidence="1">The sequence shown here is derived from an EMBL/GenBank/DDBJ whole genome shotgun (WGS) entry which is preliminary data.</text>
</comment>
<reference evidence="1" key="1">
    <citation type="journal article" date="2020" name="Stud. Mycol.">
        <title>101 Dothideomycetes genomes: a test case for predicting lifestyles and emergence of pathogens.</title>
        <authorList>
            <person name="Haridas S."/>
            <person name="Albert R."/>
            <person name="Binder M."/>
            <person name="Bloem J."/>
            <person name="Labutti K."/>
            <person name="Salamov A."/>
            <person name="Andreopoulos B."/>
            <person name="Baker S."/>
            <person name="Barry K."/>
            <person name="Bills G."/>
            <person name="Bluhm B."/>
            <person name="Cannon C."/>
            <person name="Castanera R."/>
            <person name="Culley D."/>
            <person name="Daum C."/>
            <person name="Ezra D."/>
            <person name="Gonzalez J."/>
            <person name="Henrissat B."/>
            <person name="Kuo A."/>
            <person name="Liang C."/>
            <person name="Lipzen A."/>
            <person name="Lutzoni F."/>
            <person name="Magnuson J."/>
            <person name="Mondo S."/>
            <person name="Nolan M."/>
            <person name="Ohm R."/>
            <person name="Pangilinan J."/>
            <person name="Park H.-J."/>
            <person name="Ramirez L."/>
            <person name="Alfaro M."/>
            <person name="Sun H."/>
            <person name="Tritt A."/>
            <person name="Yoshinaga Y."/>
            <person name="Zwiers L.-H."/>
            <person name="Turgeon B."/>
            <person name="Goodwin S."/>
            <person name="Spatafora J."/>
            <person name="Crous P."/>
            <person name="Grigoriev I."/>
        </authorList>
    </citation>
    <scope>NUCLEOTIDE SEQUENCE</scope>
    <source>
        <strain evidence="1">CBS 525.71</strain>
    </source>
</reference>
<protein>
    <submittedName>
        <fullName evidence="1">Uncharacterized protein</fullName>
    </submittedName>
</protein>
<accession>A0ACB6RJP9</accession>
<name>A0ACB6RJP9_9PLEO</name>
<organism evidence="1 2">
    <name type="scientific">Macroventuria anomochaeta</name>
    <dbReference type="NCBI Taxonomy" id="301207"/>
    <lineage>
        <taxon>Eukaryota</taxon>
        <taxon>Fungi</taxon>
        <taxon>Dikarya</taxon>
        <taxon>Ascomycota</taxon>
        <taxon>Pezizomycotina</taxon>
        <taxon>Dothideomycetes</taxon>
        <taxon>Pleosporomycetidae</taxon>
        <taxon>Pleosporales</taxon>
        <taxon>Pleosporineae</taxon>
        <taxon>Didymellaceae</taxon>
        <taxon>Macroventuria</taxon>
    </lineage>
</organism>